<comment type="subcellular location">
    <subcellularLocation>
        <location evidence="1">Membrane</location>
        <topology evidence="1">Multi-pass membrane protein</topology>
    </subcellularLocation>
</comment>
<reference evidence="9 10" key="1">
    <citation type="submission" date="2015-01" db="EMBL/GenBank/DDBJ databases">
        <title>The Genome Sequence of Cladophialophora immunda CBS83496.</title>
        <authorList>
            <consortium name="The Broad Institute Genomics Platform"/>
            <person name="Cuomo C."/>
            <person name="de Hoog S."/>
            <person name="Gorbushina A."/>
            <person name="Stielow B."/>
            <person name="Teixiera M."/>
            <person name="Abouelleil A."/>
            <person name="Chapman S.B."/>
            <person name="Priest M."/>
            <person name="Young S.K."/>
            <person name="Wortman J."/>
            <person name="Nusbaum C."/>
            <person name="Birren B."/>
        </authorList>
    </citation>
    <scope>NUCLEOTIDE SEQUENCE [LARGE SCALE GENOMIC DNA]</scope>
    <source>
        <strain evidence="9 10">CBS 83496</strain>
    </source>
</reference>
<keyword evidence="3 7" id="KW-0812">Transmembrane</keyword>
<dbReference type="EMBL" id="KN847045">
    <property type="protein sequence ID" value="KIW24200.1"/>
    <property type="molecule type" value="Genomic_DNA"/>
</dbReference>
<keyword evidence="2" id="KW-0813">Transport</keyword>
<keyword evidence="4 7" id="KW-1133">Transmembrane helix</keyword>
<dbReference type="InterPro" id="IPR036259">
    <property type="entry name" value="MFS_trans_sf"/>
</dbReference>
<dbReference type="PANTHER" id="PTHR43791">
    <property type="entry name" value="PERMEASE-RELATED"/>
    <property type="match status" value="1"/>
</dbReference>
<feature type="transmembrane region" description="Helical" evidence="7">
    <location>
        <begin position="320"/>
        <end position="337"/>
    </location>
</feature>
<feature type="transmembrane region" description="Helical" evidence="7">
    <location>
        <begin position="344"/>
        <end position="365"/>
    </location>
</feature>
<evidence type="ECO:0000256" key="6">
    <source>
        <dbReference type="SAM" id="MobiDB-lite"/>
    </source>
</evidence>
<evidence type="ECO:0000313" key="9">
    <source>
        <dbReference type="EMBL" id="KIW24200.1"/>
    </source>
</evidence>
<protein>
    <recommendedName>
        <fullName evidence="8">Major facilitator superfamily (MFS) profile domain-containing protein</fullName>
    </recommendedName>
</protein>
<evidence type="ECO:0000256" key="5">
    <source>
        <dbReference type="ARBA" id="ARBA00023136"/>
    </source>
</evidence>
<feature type="transmembrane region" description="Helical" evidence="7">
    <location>
        <begin position="371"/>
        <end position="392"/>
    </location>
</feature>
<sequence>MSASPDIEKKLPVDTTYQVKDEAIEAGSASQVIYIDPEKEKAAFKKFDRYVIPASFVFMVLCALDRNNLGNARVFGFDEDIGLHGRQFGNINTFSSLTTMLFEIPWVLAVRRFGANKALGTAFCIWSASTLGTAFVQNYAQAVVCRMLVNAAGGGLEQGFAYLFSTIYPRHLVGKRIITNNLAMCVSGAFGGLFAWAIQQMGTQRGLAAWRWLFIVEFGITIVVGGTCWVFLPQSAESAWFLNADEKEVMRLRKERDAMFRGAGKFDRRWIRIALLEPFVYLLGIAFFTSSVAINGFNVFLPTILAGLGYADLHVNYMTIPVYILGASSLVTVVYFSDRFKRRGVFIMGCCVPVVVGYLIAVGTANAHAGYAAMFILVLGIYPISTLAVTWAAGTLAPDDKRAFGMPLASSIGNLSNFVSSQLYPTQQGPRYIQGNAVSAGLTVVAAFLYGSCWLLLRTRNKRKEKLIAEGATTNGLEGDQGLDHNAGRDDHCHAASSDSEVPAHATYDHHFAHYDALENNHDLTDDDDDDDNHENNHISIDHLHDLEHNPVLDHHQRECMHGSVRDVVEHQQGGRPGPRDPLLVYRKAFYRNCDSQCIFHDDDDDDDDDDNDYDDNYNYNNYNNNLNNTGTSLPILDPPFLFPWS</sequence>
<evidence type="ECO:0000256" key="3">
    <source>
        <dbReference type="ARBA" id="ARBA00022692"/>
    </source>
</evidence>
<dbReference type="GO" id="GO:0022857">
    <property type="term" value="F:transmembrane transporter activity"/>
    <property type="evidence" value="ECO:0007669"/>
    <property type="project" value="InterPro"/>
</dbReference>
<evidence type="ECO:0000256" key="4">
    <source>
        <dbReference type="ARBA" id="ARBA00022989"/>
    </source>
</evidence>
<dbReference type="SUPFAM" id="SSF103473">
    <property type="entry name" value="MFS general substrate transporter"/>
    <property type="match status" value="1"/>
</dbReference>
<dbReference type="Proteomes" id="UP000054466">
    <property type="component" value="Unassembled WGS sequence"/>
</dbReference>
<feature type="transmembrane region" description="Helical" evidence="7">
    <location>
        <begin position="177"/>
        <end position="198"/>
    </location>
</feature>
<dbReference type="VEuPathDB" id="FungiDB:PV07_09928"/>
<dbReference type="Pfam" id="PF07690">
    <property type="entry name" value="MFS_1"/>
    <property type="match status" value="1"/>
</dbReference>
<dbReference type="OrthoDB" id="2962993at2759"/>
<evidence type="ECO:0000313" key="10">
    <source>
        <dbReference type="Proteomes" id="UP000054466"/>
    </source>
</evidence>
<feature type="transmembrane region" description="Helical" evidence="7">
    <location>
        <begin position="437"/>
        <end position="457"/>
    </location>
</feature>
<dbReference type="AlphaFoldDB" id="A0A0D2C146"/>
<evidence type="ECO:0000256" key="2">
    <source>
        <dbReference type="ARBA" id="ARBA00022448"/>
    </source>
</evidence>
<dbReference type="HOGENOM" id="CLU_001265_0_1_1"/>
<dbReference type="GeneID" id="27349122"/>
<dbReference type="FunFam" id="1.20.1250.20:FF:000013">
    <property type="entry name" value="MFS general substrate transporter"/>
    <property type="match status" value="1"/>
</dbReference>
<feature type="compositionally biased region" description="Basic and acidic residues" evidence="6">
    <location>
        <begin position="482"/>
        <end position="494"/>
    </location>
</feature>
<dbReference type="InterPro" id="IPR011701">
    <property type="entry name" value="MFS"/>
</dbReference>
<dbReference type="PROSITE" id="PS50850">
    <property type="entry name" value="MFS"/>
    <property type="match status" value="1"/>
</dbReference>
<evidence type="ECO:0000256" key="1">
    <source>
        <dbReference type="ARBA" id="ARBA00004141"/>
    </source>
</evidence>
<keyword evidence="10" id="KW-1185">Reference proteome</keyword>
<feature type="domain" description="Major facilitator superfamily (MFS) profile" evidence="8">
    <location>
        <begin position="51"/>
        <end position="464"/>
    </location>
</feature>
<evidence type="ECO:0000259" key="8">
    <source>
        <dbReference type="PROSITE" id="PS50850"/>
    </source>
</evidence>
<dbReference type="Gene3D" id="1.20.1250.20">
    <property type="entry name" value="MFS general substrate transporter like domains"/>
    <property type="match status" value="2"/>
</dbReference>
<gene>
    <name evidence="9" type="ORF">PV07_09928</name>
</gene>
<dbReference type="InterPro" id="IPR020846">
    <property type="entry name" value="MFS_dom"/>
</dbReference>
<feature type="transmembrane region" description="Helical" evidence="7">
    <location>
        <begin position="210"/>
        <end position="232"/>
    </location>
</feature>
<feature type="transmembrane region" description="Helical" evidence="7">
    <location>
        <begin position="279"/>
        <end position="300"/>
    </location>
</feature>
<name>A0A0D2C146_9EURO</name>
<organism evidence="9 10">
    <name type="scientific">Cladophialophora immunda</name>
    <dbReference type="NCBI Taxonomy" id="569365"/>
    <lineage>
        <taxon>Eukaryota</taxon>
        <taxon>Fungi</taxon>
        <taxon>Dikarya</taxon>
        <taxon>Ascomycota</taxon>
        <taxon>Pezizomycotina</taxon>
        <taxon>Eurotiomycetes</taxon>
        <taxon>Chaetothyriomycetidae</taxon>
        <taxon>Chaetothyriales</taxon>
        <taxon>Herpotrichiellaceae</taxon>
        <taxon>Cladophialophora</taxon>
    </lineage>
</organism>
<dbReference type="RefSeq" id="XP_016244416.1">
    <property type="nucleotide sequence ID" value="XM_016397225.1"/>
</dbReference>
<feature type="region of interest" description="Disordered" evidence="6">
    <location>
        <begin position="475"/>
        <end position="501"/>
    </location>
</feature>
<keyword evidence="5 7" id="KW-0472">Membrane</keyword>
<evidence type="ECO:0000256" key="7">
    <source>
        <dbReference type="SAM" id="Phobius"/>
    </source>
</evidence>
<proteinExistence type="predicted"/>
<dbReference type="GO" id="GO:0016020">
    <property type="term" value="C:membrane"/>
    <property type="evidence" value="ECO:0007669"/>
    <property type="project" value="UniProtKB-SubCell"/>
</dbReference>
<accession>A0A0D2C146</accession>
<dbReference type="PANTHER" id="PTHR43791:SF24">
    <property type="entry name" value="NICOTINIC ACID PLASMA MEMBRANE TRANSPORTER"/>
    <property type="match status" value="1"/>
</dbReference>